<dbReference type="InterPro" id="IPR011467">
    <property type="entry name" value="DUF1573"/>
</dbReference>
<name>V6SBX5_9FLAO</name>
<evidence type="ECO:0000313" key="3">
    <source>
        <dbReference type="Proteomes" id="UP000319848"/>
    </source>
</evidence>
<proteinExistence type="predicted"/>
<keyword evidence="1" id="KW-1133">Transmembrane helix</keyword>
<evidence type="ECO:0000256" key="1">
    <source>
        <dbReference type="SAM" id="Phobius"/>
    </source>
</evidence>
<accession>V6SBX5</accession>
<dbReference type="STRING" id="1341154.FCR2A7T_03760"/>
<evidence type="ECO:0000313" key="2">
    <source>
        <dbReference type="EMBL" id="TWI13132.1"/>
    </source>
</evidence>
<sequence length="136" mass="15262">MKNIFKVAILVVVIVIGLFYYFKRDEINNLLDPSNTKIEISEKHFVFGRIKISDTVNHTFFVKNQSSDNLVIKNVQSNCGCTVADFTKEPVKEGDSAKVMVRFIPNKVGKIRKDVLLEANTAPPFTVLSLSGEVVK</sequence>
<reference evidence="2 3" key="1">
    <citation type="journal article" date="2015" name="Stand. Genomic Sci.">
        <title>Genomic Encyclopedia of Bacterial and Archaeal Type Strains, Phase III: the genomes of soil and plant-associated and newly described type strains.</title>
        <authorList>
            <person name="Whitman W.B."/>
            <person name="Woyke T."/>
            <person name="Klenk H.P."/>
            <person name="Zhou Y."/>
            <person name="Lilburn T.G."/>
            <person name="Beck B.J."/>
            <person name="De Vos P."/>
            <person name="Vandamme P."/>
            <person name="Eisen J.A."/>
            <person name="Garrity G."/>
            <person name="Hugenholtz P."/>
            <person name="Kyrpides N.C."/>
        </authorList>
    </citation>
    <scope>NUCLEOTIDE SEQUENCE [LARGE SCALE GENOMIC DNA]</scope>
    <source>
        <strain evidence="2 3">CGMCC 1.7270</strain>
    </source>
</reference>
<keyword evidence="1" id="KW-0812">Transmembrane</keyword>
<feature type="transmembrane region" description="Helical" evidence="1">
    <location>
        <begin position="7"/>
        <end position="22"/>
    </location>
</feature>
<dbReference type="AlphaFoldDB" id="V6SBX5"/>
<protein>
    <submittedName>
        <fullName evidence="2">Uncharacterized protein DUF1573</fullName>
    </submittedName>
</protein>
<dbReference type="OrthoDB" id="826619at2"/>
<dbReference type="RefSeq" id="WP_023569563.1">
    <property type="nucleotide sequence ID" value="NZ_AVBI01000001.1"/>
</dbReference>
<organism evidence="2 3">
    <name type="scientific">Flavobacterium cauense R2A-7</name>
    <dbReference type="NCBI Taxonomy" id="1341154"/>
    <lineage>
        <taxon>Bacteria</taxon>
        <taxon>Pseudomonadati</taxon>
        <taxon>Bacteroidota</taxon>
        <taxon>Flavobacteriia</taxon>
        <taxon>Flavobacteriales</taxon>
        <taxon>Flavobacteriaceae</taxon>
        <taxon>Flavobacterium</taxon>
    </lineage>
</organism>
<dbReference type="Gene3D" id="2.60.40.10">
    <property type="entry name" value="Immunoglobulins"/>
    <property type="match status" value="1"/>
</dbReference>
<gene>
    <name evidence="2" type="ORF">IP98_01113</name>
</gene>
<dbReference type="InterPro" id="IPR013783">
    <property type="entry name" value="Ig-like_fold"/>
</dbReference>
<keyword evidence="3" id="KW-1185">Reference proteome</keyword>
<dbReference type="Pfam" id="PF07610">
    <property type="entry name" value="DUF1573"/>
    <property type="match status" value="1"/>
</dbReference>
<dbReference type="PANTHER" id="PTHR37833">
    <property type="entry name" value="LIPOPROTEIN-RELATED"/>
    <property type="match status" value="1"/>
</dbReference>
<dbReference type="Proteomes" id="UP000319848">
    <property type="component" value="Unassembled WGS sequence"/>
</dbReference>
<dbReference type="PANTHER" id="PTHR37833:SF1">
    <property type="entry name" value="SIGNAL PEPTIDE PROTEIN"/>
    <property type="match status" value="1"/>
</dbReference>
<keyword evidence="1" id="KW-0472">Membrane</keyword>
<dbReference type="EMBL" id="VLKQ01000004">
    <property type="protein sequence ID" value="TWI13132.1"/>
    <property type="molecule type" value="Genomic_DNA"/>
</dbReference>
<comment type="caution">
    <text evidence="2">The sequence shown here is derived from an EMBL/GenBank/DDBJ whole genome shotgun (WGS) entry which is preliminary data.</text>
</comment>